<proteinExistence type="predicted"/>
<gene>
    <name evidence="1" type="primary">Acey_s0339.g2967</name>
    <name evidence="1" type="ORF">Y032_0339g2967</name>
</gene>
<sequence>MLHRENMRNKPYVDTYLYFLFPFSNENNECRMPRRFGAIPVPCPASNGCTAMVERLLPLPERNRPEDKLREVLGLKECKNQ</sequence>
<name>A0A016RY09_9BILA</name>
<reference evidence="2" key="1">
    <citation type="journal article" date="2015" name="Nat. Genet.">
        <title>The genome and transcriptome of the zoonotic hookworm Ancylostoma ceylanicum identify infection-specific gene families.</title>
        <authorList>
            <person name="Schwarz E.M."/>
            <person name="Hu Y."/>
            <person name="Antoshechkin I."/>
            <person name="Miller M.M."/>
            <person name="Sternberg P.W."/>
            <person name="Aroian R.V."/>
        </authorList>
    </citation>
    <scope>NUCLEOTIDE SEQUENCE</scope>
    <source>
        <strain evidence="2">HY135</strain>
    </source>
</reference>
<organism evidence="1 2">
    <name type="scientific">Ancylostoma ceylanicum</name>
    <dbReference type="NCBI Taxonomy" id="53326"/>
    <lineage>
        <taxon>Eukaryota</taxon>
        <taxon>Metazoa</taxon>
        <taxon>Ecdysozoa</taxon>
        <taxon>Nematoda</taxon>
        <taxon>Chromadorea</taxon>
        <taxon>Rhabditida</taxon>
        <taxon>Rhabditina</taxon>
        <taxon>Rhabditomorpha</taxon>
        <taxon>Strongyloidea</taxon>
        <taxon>Ancylostomatidae</taxon>
        <taxon>Ancylostomatinae</taxon>
        <taxon>Ancylostoma</taxon>
    </lineage>
</organism>
<keyword evidence="2" id="KW-1185">Reference proteome</keyword>
<dbReference type="AlphaFoldDB" id="A0A016RY09"/>
<comment type="caution">
    <text evidence="1">The sequence shown here is derived from an EMBL/GenBank/DDBJ whole genome shotgun (WGS) entry which is preliminary data.</text>
</comment>
<protein>
    <submittedName>
        <fullName evidence="1">Uncharacterized protein</fullName>
    </submittedName>
</protein>
<evidence type="ECO:0000313" key="1">
    <source>
        <dbReference type="EMBL" id="EYB83270.1"/>
    </source>
</evidence>
<evidence type="ECO:0000313" key="2">
    <source>
        <dbReference type="Proteomes" id="UP000024635"/>
    </source>
</evidence>
<dbReference type="EMBL" id="JARK01001675">
    <property type="protein sequence ID" value="EYB83270.1"/>
    <property type="molecule type" value="Genomic_DNA"/>
</dbReference>
<accession>A0A016RY09</accession>
<dbReference type="Proteomes" id="UP000024635">
    <property type="component" value="Unassembled WGS sequence"/>
</dbReference>